<dbReference type="Pfam" id="PF18186">
    <property type="entry name" value="SLATT_4"/>
    <property type="match status" value="1"/>
</dbReference>
<sequence length="217" mass="23633">MATTTKPSACNPAFVNYVYEQMPNDGAGAKQGGTMTIGEGDRARIIDEGRKLATDVLYSEKAHFAAAGRWRYWQFWLGNSAAVLAALAGAGFLSKVLSVELQSWLPAVLAFVASLITILVTNMKPDQIWEKHHAAGVDYGIVRRKIRQFVQITARAEGADEKKLAETLDELTEEVGAIQKRARPIPGYAHAKAYKSIHAGQSDYEQKELDAATGPIA</sequence>
<gene>
    <name evidence="3" type="ORF">ACFSC3_12845</name>
</gene>
<evidence type="ECO:0000259" key="2">
    <source>
        <dbReference type="Pfam" id="PF18186"/>
    </source>
</evidence>
<keyword evidence="1" id="KW-1133">Transmembrane helix</keyword>
<comment type="caution">
    <text evidence="3">The sequence shown here is derived from an EMBL/GenBank/DDBJ whole genome shotgun (WGS) entry which is preliminary data.</text>
</comment>
<evidence type="ECO:0000256" key="1">
    <source>
        <dbReference type="SAM" id="Phobius"/>
    </source>
</evidence>
<dbReference type="RefSeq" id="WP_380940839.1">
    <property type="nucleotide sequence ID" value="NZ_JBHUFC010000003.1"/>
</dbReference>
<proteinExistence type="predicted"/>
<feature type="transmembrane region" description="Helical" evidence="1">
    <location>
        <begin position="75"/>
        <end position="97"/>
    </location>
</feature>
<name>A0ABW4NEG4_9SPHN</name>
<evidence type="ECO:0000313" key="3">
    <source>
        <dbReference type="EMBL" id="MFD1788461.1"/>
    </source>
</evidence>
<dbReference type="Proteomes" id="UP001597283">
    <property type="component" value="Unassembled WGS sequence"/>
</dbReference>
<organism evidence="3 4">
    <name type="scientific">Sphingomonas floccifaciens</name>
    <dbReference type="NCBI Taxonomy" id="1844115"/>
    <lineage>
        <taxon>Bacteria</taxon>
        <taxon>Pseudomonadati</taxon>
        <taxon>Pseudomonadota</taxon>
        <taxon>Alphaproteobacteria</taxon>
        <taxon>Sphingomonadales</taxon>
        <taxon>Sphingomonadaceae</taxon>
        <taxon>Sphingomonas</taxon>
    </lineage>
</organism>
<keyword evidence="4" id="KW-1185">Reference proteome</keyword>
<dbReference type="NCBIfam" id="NF033632">
    <property type="entry name" value="SLATT_4"/>
    <property type="match status" value="1"/>
</dbReference>
<dbReference type="InterPro" id="IPR040811">
    <property type="entry name" value="SLATT_4"/>
</dbReference>
<feature type="transmembrane region" description="Helical" evidence="1">
    <location>
        <begin position="103"/>
        <end position="121"/>
    </location>
</feature>
<protein>
    <submittedName>
        <fullName evidence="3">SLATT domain-containing protein</fullName>
    </submittedName>
</protein>
<evidence type="ECO:0000313" key="4">
    <source>
        <dbReference type="Proteomes" id="UP001597283"/>
    </source>
</evidence>
<dbReference type="EMBL" id="JBHUFC010000003">
    <property type="protein sequence ID" value="MFD1788461.1"/>
    <property type="molecule type" value="Genomic_DNA"/>
</dbReference>
<accession>A0ABW4NEG4</accession>
<keyword evidence="1" id="KW-0472">Membrane</keyword>
<feature type="domain" description="SMODS and SLOG-associating 2TM effector" evidence="2">
    <location>
        <begin position="55"/>
        <end position="198"/>
    </location>
</feature>
<reference evidence="4" key="1">
    <citation type="journal article" date="2019" name="Int. J. Syst. Evol. Microbiol.">
        <title>The Global Catalogue of Microorganisms (GCM) 10K type strain sequencing project: providing services to taxonomists for standard genome sequencing and annotation.</title>
        <authorList>
            <consortium name="The Broad Institute Genomics Platform"/>
            <consortium name="The Broad Institute Genome Sequencing Center for Infectious Disease"/>
            <person name="Wu L."/>
            <person name="Ma J."/>
        </authorList>
    </citation>
    <scope>NUCLEOTIDE SEQUENCE [LARGE SCALE GENOMIC DNA]</scope>
    <source>
        <strain evidence="4">Q85</strain>
    </source>
</reference>
<keyword evidence="1" id="KW-0812">Transmembrane</keyword>